<reference evidence="5" key="1">
    <citation type="journal article" date="2023" name="Mol. Phylogenet. Evol.">
        <title>Genome-scale phylogeny and comparative genomics of the fungal order Sordariales.</title>
        <authorList>
            <person name="Hensen N."/>
            <person name="Bonometti L."/>
            <person name="Westerberg I."/>
            <person name="Brannstrom I.O."/>
            <person name="Guillou S."/>
            <person name="Cros-Aarteil S."/>
            <person name="Calhoun S."/>
            <person name="Haridas S."/>
            <person name="Kuo A."/>
            <person name="Mondo S."/>
            <person name="Pangilinan J."/>
            <person name="Riley R."/>
            <person name="LaButti K."/>
            <person name="Andreopoulos B."/>
            <person name="Lipzen A."/>
            <person name="Chen C."/>
            <person name="Yan M."/>
            <person name="Daum C."/>
            <person name="Ng V."/>
            <person name="Clum A."/>
            <person name="Steindorff A."/>
            <person name="Ohm R.A."/>
            <person name="Martin F."/>
            <person name="Silar P."/>
            <person name="Natvig D.O."/>
            <person name="Lalanne C."/>
            <person name="Gautier V."/>
            <person name="Ament-Velasquez S.L."/>
            <person name="Kruys A."/>
            <person name="Hutchinson M.I."/>
            <person name="Powell A.J."/>
            <person name="Barry K."/>
            <person name="Miller A.N."/>
            <person name="Grigoriev I.V."/>
            <person name="Debuchy R."/>
            <person name="Gladieux P."/>
            <person name="Hiltunen Thoren M."/>
            <person name="Johannesson H."/>
        </authorList>
    </citation>
    <scope>NUCLEOTIDE SEQUENCE [LARGE SCALE GENOMIC DNA]</scope>
    <source>
        <strain evidence="5">CBS 340.73</strain>
    </source>
</reference>
<evidence type="ECO:0000259" key="3">
    <source>
        <dbReference type="PROSITE" id="PS50191"/>
    </source>
</evidence>
<dbReference type="PROSITE" id="PS50191">
    <property type="entry name" value="CRAL_TRIO"/>
    <property type="match status" value="1"/>
</dbReference>
<proteinExistence type="predicted"/>
<dbReference type="Pfam" id="PF03765">
    <property type="entry name" value="CRAL_TRIO_N"/>
    <property type="match status" value="1"/>
</dbReference>
<dbReference type="InterPro" id="IPR036273">
    <property type="entry name" value="CRAL/TRIO_N_dom_sf"/>
</dbReference>
<dbReference type="SMART" id="SM01100">
    <property type="entry name" value="CRAL_TRIO_N"/>
    <property type="match status" value="1"/>
</dbReference>
<dbReference type="InterPro" id="IPR036865">
    <property type="entry name" value="CRAL-TRIO_dom_sf"/>
</dbReference>
<feature type="compositionally biased region" description="Pro residues" evidence="1">
    <location>
        <begin position="225"/>
        <end position="235"/>
    </location>
</feature>
<dbReference type="SUPFAM" id="SSF46938">
    <property type="entry name" value="CRAL/TRIO N-terminal domain"/>
    <property type="match status" value="1"/>
</dbReference>
<organism evidence="4 5">
    <name type="scientific">Diplogelasinospora grovesii</name>
    <dbReference type="NCBI Taxonomy" id="303347"/>
    <lineage>
        <taxon>Eukaryota</taxon>
        <taxon>Fungi</taxon>
        <taxon>Dikarya</taxon>
        <taxon>Ascomycota</taxon>
        <taxon>Pezizomycotina</taxon>
        <taxon>Sordariomycetes</taxon>
        <taxon>Sordariomycetidae</taxon>
        <taxon>Sordariales</taxon>
        <taxon>Diplogelasinosporaceae</taxon>
        <taxon>Diplogelasinospora</taxon>
    </lineage>
</organism>
<dbReference type="Pfam" id="PF00650">
    <property type="entry name" value="CRAL_TRIO"/>
    <property type="match status" value="1"/>
</dbReference>
<feature type="compositionally biased region" description="Basic and acidic residues" evidence="1">
    <location>
        <begin position="190"/>
        <end position="200"/>
    </location>
</feature>
<protein>
    <submittedName>
        <fullName evidence="4">Cral trio domain protein</fullName>
    </submittedName>
</protein>
<dbReference type="Gene3D" id="3.40.525.10">
    <property type="entry name" value="CRAL-TRIO lipid binding domain"/>
    <property type="match status" value="1"/>
</dbReference>
<dbReference type="InterPro" id="IPR001251">
    <property type="entry name" value="CRAL-TRIO_dom"/>
</dbReference>
<feature type="compositionally biased region" description="Basic residues" evidence="1">
    <location>
        <begin position="201"/>
        <end position="215"/>
    </location>
</feature>
<evidence type="ECO:0000313" key="4">
    <source>
        <dbReference type="EMBL" id="KAK3942080.1"/>
    </source>
</evidence>
<name>A0AAN6S6D3_9PEZI</name>
<dbReference type="EMBL" id="MU853777">
    <property type="protein sequence ID" value="KAK3942080.1"/>
    <property type="molecule type" value="Genomic_DNA"/>
</dbReference>
<keyword evidence="2" id="KW-1133">Transmembrane helix</keyword>
<dbReference type="PANTHER" id="PTHR46590">
    <property type="entry name" value="PHOSPHATIDYLINOSITOL TRANSFER PROTEIN CSR1-RELATED"/>
    <property type="match status" value="1"/>
</dbReference>
<dbReference type="InterPro" id="IPR052432">
    <property type="entry name" value="PITP/CRAL-TRIO"/>
</dbReference>
<dbReference type="SUPFAM" id="SSF52087">
    <property type="entry name" value="CRAL/TRIO domain"/>
    <property type="match status" value="1"/>
</dbReference>
<feature type="region of interest" description="Disordered" evidence="1">
    <location>
        <begin position="174"/>
        <end position="246"/>
    </location>
</feature>
<dbReference type="CDD" id="cd00170">
    <property type="entry name" value="SEC14"/>
    <property type="match status" value="1"/>
</dbReference>
<dbReference type="AlphaFoldDB" id="A0AAN6S6D3"/>
<keyword evidence="2" id="KW-0472">Membrane</keyword>
<evidence type="ECO:0000256" key="2">
    <source>
        <dbReference type="SAM" id="Phobius"/>
    </source>
</evidence>
<comment type="caution">
    <text evidence="4">The sequence shown here is derived from an EMBL/GenBank/DDBJ whole genome shotgun (WGS) entry which is preliminary data.</text>
</comment>
<feature type="transmembrane region" description="Helical" evidence="2">
    <location>
        <begin position="92"/>
        <end position="112"/>
    </location>
</feature>
<evidence type="ECO:0000256" key="1">
    <source>
        <dbReference type="SAM" id="MobiDB-lite"/>
    </source>
</evidence>
<feature type="compositionally biased region" description="Low complexity" evidence="1">
    <location>
        <begin position="177"/>
        <end position="189"/>
    </location>
</feature>
<gene>
    <name evidence="4" type="ORF">QBC46DRAFT_381140</name>
</gene>
<accession>A0AAN6S6D3</accession>
<dbReference type="InterPro" id="IPR011074">
    <property type="entry name" value="CRAL/TRIO_N_dom"/>
</dbReference>
<dbReference type="SMART" id="SM00516">
    <property type="entry name" value="SEC14"/>
    <property type="match status" value="1"/>
</dbReference>
<dbReference type="Proteomes" id="UP001303473">
    <property type="component" value="Unassembled WGS sequence"/>
</dbReference>
<dbReference type="PANTHER" id="PTHR46590:SF1">
    <property type="entry name" value="PHOSPHATIDYLINOSITOL TRANSFER PROTEIN CSR1"/>
    <property type="match status" value="1"/>
</dbReference>
<evidence type="ECO:0000313" key="5">
    <source>
        <dbReference type="Proteomes" id="UP001303473"/>
    </source>
</evidence>
<keyword evidence="2" id="KW-0812">Transmembrane</keyword>
<sequence length="625" mass="70440">MRASLLPYQTLYLRFSPSTVYTTNFAKSSTSSCLRHINCHPSGSAVSISAVGRSFATTTRPAVSSSCQRFRQSLTAQVRHPYSTKAASKHTLSLLGTFCLGLGLGFTLLYTVRRASRPDKTLTSQDTDTHTAVEAMSAEVAPGRPGNLTAEQEEKLRRLWQLIFQVCGVKVEGENGSETSSVSASTTTTDKTEPAEDGKKTPKKKRMSFFTRRGKKEAESDSAGPTPPSSPPTILSPPKDGEEDKYGQTKHFYDTLASQPPESIRATIWSMVKHDHPDALVLRFLRARKWDVEKALVMLISTMNWRSQEMKVDDDIMRNGELAALEAEKNATDPAAKRLGHDFLEQMRMGKSFVHGVDKEGRPMCFVRVRLHKQGEQVEESLERYTVYLIETCRMLLRPPVDTATIVFDMTGFSMANMDYTPVKFMIKCFEANYPECLGAVLVHKSPWIFQGIWKVIKGWLDPVVANKVHFTNSLKEVEEFVPAKQVPKELEGEEDWEYKYVEPVPGENDKMKDTQTRDRLLAARELLVKEYEAATINWIKNPTDDSIKAKRDALAARLREDYWNLDPYVRARSFYDRTGVLLPGGKTDYYPQGQKKVEDEKVNRVTNALALAHLHVETSADDVD</sequence>
<feature type="domain" description="CRAL-TRIO" evidence="3">
    <location>
        <begin position="354"/>
        <end position="499"/>
    </location>
</feature>
<keyword evidence="5" id="KW-1185">Reference proteome</keyword>